<dbReference type="PIRSF" id="PIRSF002419">
    <property type="entry name" value="Tetraspanin"/>
    <property type="match status" value="1"/>
</dbReference>
<dbReference type="SUPFAM" id="SSF48652">
    <property type="entry name" value="Tetraspanin"/>
    <property type="match status" value="1"/>
</dbReference>
<dbReference type="InterPro" id="IPR018499">
    <property type="entry name" value="Tetraspanin/Peripherin"/>
</dbReference>
<proteinExistence type="inferred from homology"/>
<dbReference type="AlphaFoldDB" id="A0AAV2TLD6"/>
<evidence type="ECO:0000313" key="8">
    <source>
        <dbReference type="Proteomes" id="UP001497525"/>
    </source>
</evidence>
<sequence>MTTEGSSAVRKPLMRYGDTVVQDDSRKCCSCTPSWVKTFLIFFTSIIMLIALGLIGLGIYLFVVRYSFLPSLLGEVAYLTHFLLFVVGVLLIVACIIGFVGASNGKSKYLLGYAWLLTGILLLQLTTGILALCYSQFFQQWLAGNLRHTMQNSYGIGDPQVVEAVDIVQQKFKCCGSETYHDWRASMFQNSSEAETVGPEDPFSYGMRVPDSCCIRSSNRIVQNCGALPHPSNVFHQGCMPAIFTRLRDRYYIICVVTLSLVFVELFGVVLSCCYSKTPKGLR</sequence>
<evidence type="ECO:0000256" key="1">
    <source>
        <dbReference type="ARBA" id="ARBA00004141"/>
    </source>
</evidence>
<gene>
    <name evidence="7" type="ORF">CDAUBV1_LOCUS11871</name>
</gene>
<evidence type="ECO:0000256" key="2">
    <source>
        <dbReference type="ARBA" id="ARBA00006840"/>
    </source>
</evidence>
<accession>A0AAV2TLD6</accession>
<evidence type="ECO:0000256" key="3">
    <source>
        <dbReference type="ARBA" id="ARBA00022692"/>
    </source>
</evidence>
<feature type="transmembrane region" description="Helical" evidence="6">
    <location>
        <begin position="40"/>
        <end position="64"/>
    </location>
</feature>
<dbReference type="InterPro" id="IPR000301">
    <property type="entry name" value="Tetraspanin_animals"/>
</dbReference>
<keyword evidence="4 6" id="KW-1133">Transmembrane helix</keyword>
<comment type="similarity">
    <text evidence="2 6">Belongs to the tetraspanin (TM4SF) family.</text>
</comment>
<comment type="subcellular location">
    <subcellularLocation>
        <location evidence="1 6">Membrane</location>
        <topology evidence="1 6">Multi-pass membrane protein</topology>
    </subcellularLocation>
</comment>
<dbReference type="Gene3D" id="1.10.1450.10">
    <property type="entry name" value="Tetraspanin"/>
    <property type="match status" value="1"/>
</dbReference>
<dbReference type="GO" id="GO:0005886">
    <property type="term" value="C:plasma membrane"/>
    <property type="evidence" value="ECO:0007669"/>
    <property type="project" value="TreeGrafter"/>
</dbReference>
<evidence type="ECO:0000256" key="4">
    <source>
        <dbReference type="ARBA" id="ARBA00022989"/>
    </source>
</evidence>
<comment type="caution">
    <text evidence="7">The sequence shown here is derived from an EMBL/GenBank/DDBJ whole genome shotgun (WGS) entry which is preliminary data.</text>
</comment>
<dbReference type="Pfam" id="PF00335">
    <property type="entry name" value="Tetraspanin"/>
    <property type="match status" value="1"/>
</dbReference>
<dbReference type="PRINTS" id="PR00259">
    <property type="entry name" value="TMFOUR"/>
</dbReference>
<dbReference type="PANTHER" id="PTHR19282:SF544">
    <property type="entry name" value="TETRASPANIN"/>
    <property type="match status" value="1"/>
</dbReference>
<feature type="transmembrane region" description="Helical" evidence="6">
    <location>
        <begin position="112"/>
        <end position="134"/>
    </location>
</feature>
<protein>
    <recommendedName>
        <fullName evidence="6">Tetraspanin</fullName>
    </recommendedName>
</protein>
<dbReference type="Proteomes" id="UP001497525">
    <property type="component" value="Unassembled WGS sequence"/>
</dbReference>
<evidence type="ECO:0000256" key="6">
    <source>
        <dbReference type="RuleBase" id="RU361218"/>
    </source>
</evidence>
<reference evidence="7" key="1">
    <citation type="submission" date="2024-06" db="EMBL/GenBank/DDBJ databases">
        <authorList>
            <person name="Liu X."/>
            <person name="Lenzi L."/>
            <person name="Haldenby T S."/>
            <person name="Uol C."/>
        </authorList>
    </citation>
    <scope>NUCLEOTIDE SEQUENCE</scope>
</reference>
<feature type="transmembrane region" description="Helical" evidence="6">
    <location>
        <begin position="251"/>
        <end position="271"/>
    </location>
</feature>
<keyword evidence="3 6" id="KW-0812">Transmembrane</keyword>
<dbReference type="EMBL" id="CAXLJL010000412">
    <property type="protein sequence ID" value="CAL5137575.1"/>
    <property type="molecule type" value="Genomic_DNA"/>
</dbReference>
<feature type="transmembrane region" description="Helical" evidence="6">
    <location>
        <begin position="76"/>
        <end position="100"/>
    </location>
</feature>
<dbReference type="InterPro" id="IPR008952">
    <property type="entry name" value="Tetraspanin_EC2_sf"/>
</dbReference>
<evidence type="ECO:0000256" key="5">
    <source>
        <dbReference type="ARBA" id="ARBA00023136"/>
    </source>
</evidence>
<organism evidence="7 8">
    <name type="scientific">Calicophoron daubneyi</name>
    <name type="common">Rumen fluke</name>
    <name type="synonym">Paramphistomum daubneyi</name>
    <dbReference type="NCBI Taxonomy" id="300641"/>
    <lineage>
        <taxon>Eukaryota</taxon>
        <taxon>Metazoa</taxon>
        <taxon>Spiralia</taxon>
        <taxon>Lophotrochozoa</taxon>
        <taxon>Platyhelminthes</taxon>
        <taxon>Trematoda</taxon>
        <taxon>Digenea</taxon>
        <taxon>Plagiorchiida</taxon>
        <taxon>Pronocephalata</taxon>
        <taxon>Paramphistomoidea</taxon>
        <taxon>Paramphistomidae</taxon>
        <taxon>Calicophoron</taxon>
    </lineage>
</organism>
<name>A0AAV2TLD6_CALDB</name>
<keyword evidence="5 6" id="KW-0472">Membrane</keyword>
<evidence type="ECO:0000313" key="7">
    <source>
        <dbReference type="EMBL" id="CAL5137575.1"/>
    </source>
</evidence>
<dbReference type="PANTHER" id="PTHR19282">
    <property type="entry name" value="TETRASPANIN"/>
    <property type="match status" value="1"/>
</dbReference>